<comment type="caution">
    <text evidence="5">The sequence shown here is derived from an EMBL/GenBank/DDBJ whole genome shotgun (WGS) entry which is preliminary data.</text>
</comment>
<dbReference type="PANTHER" id="PTHR30483:SF6">
    <property type="entry name" value="PERIPLASMIC BINDING PROTEIN OF ABC TRANSPORTER FOR NATURAL AMINO ACIDS"/>
    <property type="match status" value="1"/>
</dbReference>
<comment type="similarity">
    <text evidence="1">Belongs to the leucine-binding protein family.</text>
</comment>
<dbReference type="GO" id="GO:0006865">
    <property type="term" value="P:amino acid transport"/>
    <property type="evidence" value="ECO:0007669"/>
    <property type="project" value="UniProtKB-KW"/>
</dbReference>
<reference evidence="5" key="1">
    <citation type="submission" date="2020-09" db="EMBL/GenBank/DDBJ databases">
        <title>Bosea spartocytisi sp. nov. a root nodule endophyte of Spartocytisus supranubius in the high mountain ecosystem fo the Teide National Park (Canary Islands, Spain).</title>
        <authorList>
            <person name="Pulido-Suarez L."/>
            <person name="Peix A."/>
            <person name="Igual J.M."/>
            <person name="Socas-Perez N."/>
            <person name="Velazquez E."/>
            <person name="Flores-Felix J.D."/>
            <person name="Leon-Barrios M."/>
        </authorList>
    </citation>
    <scope>NUCLEOTIDE SEQUENCE</scope>
    <source>
        <strain evidence="5">SSUT16</strain>
    </source>
</reference>
<keyword evidence="6" id="KW-1185">Reference proteome</keyword>
<dbReference type="EMBL" id="JACXWY010000015">
    <property type="protein sequence ID" value="MBD3848118.1"/>
    <property type="molecule type" value="Genomic_DNA"/>
</dbReference>
<evidence type="ECO:0000256" key="1">
    <source>
        <dbReference type="ARBA" id="ARBA00010062"/>
    </source>
</evidence>
<evidence type="ECO:0000313" key="6">
    <source>
        <dbReference type="Proteomes" id="UP000619295"/>
    </source>
</evidence>
<gene>
    <name evidence="5" type="ORF">IED13_20655</name>
</gene>
<dbReference type="Pfam" id="PF13458">
    <property type="entry name" value="Peripla_BP_6"/>
    <property type="match status" value="1"/>
</dbReference>
<dbReference type="InterPro" id="IPR051010">
    <property type="entry name" value="BCAA_transport"/>
</dbReference>
<protein>
    <submittedName>
        <fullName evidence="5">ABC transporter substrate-binding protein</fullName>
    </submittedName>
</protein>
<keyword evidence="2" id="KW-0732">Signal</keyword>
<evidence type="ECO:0000256" key="3">
    <source>
        <dbReference type="ARBA" id="ARBA00022970"/>
    </source>
</evidence>
<proteinExistence type="inferred from homology"/>
<dbReference type="SUPFAM" id="SSF53822">
    <property type="entry name" value="Periplasmic binding protein-like I"/>
    <property type="match status" value="1"/>
</dbReference>
<dbReference type="InterPro" id="IPR028082">
    <property type="entry name" value="Peripla_BP_I"/>
</dbReference>
<feature type="domain" description="Leucine-binding protein" evidence="4">
    <location>
        <begin position="34"/>
        <end position="369"/>
    </location>
</feature>
<evidence type="ECO:0000259" key="4">
    <source>
        <dbReference type="Pfam" id="PF13458"/>
    </source>
</evidence>
<dbReference type="Proteomes" id="UP000619295">
    <property type="component" value="Unassembled WGS sequence"/>
</dbReference>
<evidence type="ECO:0000313" key="5">
    <source>
        <dbReference type="EMBL" id="MBD3848118.1"/>
    </source>
</evidence>
<evidence type="ECO:0000256" key="2">
    <source>
        <dbReference type="ARBA" id="ARBA00022729"/>
    </source>
</evidence>
<accession>A0A927EB84</accession>
<name>A0A927EB84_9HYPH</name>
<sequence length="405" mass="43785">MASVPQITSQLVLWAASCVALIVGSLPAAAQGRPLKIGQLSDMSGIVRDLSGPGTTVAMKLAIEDFGGSVLGRPIELLTADHLNKPDVGLGIARRWYDEGVTAIFDIGITTVALGMQEISKDKNKLVVYLSTASSDLTGAKCSPNGIHWTYNNYSQALGVVNRLIEQKNDSWYFMTVNYGYGVNVERDTTEMIKKAGGTIVGSTKHAFDTTDYSSDLLKAQGSAAKVIALATTTSHAGNIVKQADEFGVRPKQQLAALSLTLHDTKAMGLKTAQGLLETAPYYWDQNDKTRAFAKRYFDRFGKMPNMIQASAYGAVLHYLNAVKSAGTDDTAAVNKAMRETPINDFMTTNGSIRPDGRVMRPMFVFEAKKPEESKGEWDLYKQVAEIPADKAFAPADPALCPLAK</sequence>
<dbReference type="PANTHER" id="PTHR30483">
    <property type="entry name" value="LEUCINE-SPECIFIC-BINDING PROTEIN"/>
    <property type="match status" value="1"/>
</dbReference>
<organism evidence="5 6">
    <name type="scientific">Bosea spartocytisi</name>
    <dbReference type="NCBI Taxonomy" id="2773451"/>
    <lineage>
        <taxon>Bacteria</taxon>
        <taxon>Pseudomonadati</taxon>
        <taxon>Pseudomonadota</taxon>
        <taxon>Alphaproteobacteria</taxon>
        <taxon>Hyphomicrobiales</taxon>
        <taxon>Boseaceae</taxon>
        <taxon>Bosea</taxon>
    </lineage>
</organism>
<dbReference type="CDD" id="cd06327">
    <property type="entry name" value="PBP1_SBP-like"/>
    <property type="match status" value="1"/>
</dbReference>
<keyword evidence="3" id="KW-0029">Amino-acid transport</keyword>
<dbReference type="AlphaFoldDB" id="A0A927EB84"/>
<dbReference type="RefSeq" id="WP_191125297.1">
    <property type="nucleotide sequence ID" value="NZ_JACXWY010000015.1"/>
</dbReference>
<dbReference type="Gene3D" id="3.40.50.2300">
    <property type="match status" value="2"/>
</dbReference>
<dbReference type="InterPro" id="IPR028081">
    <property type="entry name" value="Leu-bd"/>
</dbReference>
<keyword evidence="3" id="KW-0813">Transport</keyword>